<feature type="compositionally biased region" description="Polar residues" evidence="1">
    <location>
        <begin position="52"/>
        <end position="64"/>
    </location>
</feature>
<comment type="caution">
    <text evidence="2">The sequence shown here is derived from an EMBL/GenBank/DDBJ whole genome shotgun (WGS) entry which is preliminary data.</text>
</comment>
<evidence type="ECO:0000313" key="2">
    <source>
        <dbReference type="EMBL" id="OJD24575.1"/>
    </source>
</evidence>
<proteinExistence type="predicted"/>
<feature type="compositionally biased region" description="Basic and acidic residues" evidence="1">
    <location>
        <begin position="1"/>
        <end position="17"/>
    </location>
</feature>
<dbReference type="EMBL" id="LGTZ01000534">
    <property type="protein sequence ID" value="OJD24575.1"/>
    <property type="molecule type" value="Genomic_DNA"/>
</dbReference>
<keyword evidence="3" id="KW-1185">Reference proteome</keyword>
<dbReference type="Proteomes" id="UP000242791">
    <property type="component" value="Unassembled WGS sequence"/>
</dbReference>
<accession>A0A1J9R7V9</accession>
<evidence type="ECO:0000313" key="3">
    <source>
        <dbReference type="Proteomes" id="UP000242791"/>
    </source>
</evidence>
<evidence type="ECO:0000256" key="1">
    <source>
        <dbReference type="SAM" id="MobiDB-lite"/>
    </source>
</evidence>
<dbReference type="AlphaFoldDB" id="A0A1J9R7V9"/>
<feature type="region of interest" description="Disordered" evidence="1">
    <location>
        <begin position="45"/>
        <end position="64"/>
    </location>
</feature>
<organism evidence="2 3">
    <name type="scientific">Blastomyces percursus</name>
    <dbReference type="NCBI Taxonomy" id="1658174"/>
    <lineage>
        <taxon>Eukaryota</taxon>
        <taxon>Fungi</taxon>
        <taxon>Dikarya</taxon>
        <taxon>Ascomycota</taxon>
        <taxon>Pezizomycotina</taxon>
        <taxon>Eurotiomycetes</taxon>
        <taxon>Eurotiomycetidae</taxon>
        <taxon>Onygenales</taxon>
        <taxon>Ajellomycetaceae</taxon>
        <taxon>Blastomyces</taxon>
    </lineage>
</organism>
<reference evidence="2 3" key="1">
    <citation type="submission" date="2015-08" db="EMBL/GenBank/DDBJ databases">
        <title>Emmonsia species relationships and genome sequence.</title>
        <authorList>
            <person name="Cuomo C.A."/>
            <person name="Schwartz I.S."/>
            <person name="Kenyon C."/>
            <person name="De Hoog G.S."/>
            <person name="Govender N.P."/>
            <person name="Botha A."/>
            <person name="Moreno L."/>
            <person name="De Vries M."/>
            <person name="Munoz J.F."/>
            <person name="Stielow J.B."/>
        </authorList>
    </citation>
    <scope>NUCLEOTIDE SEQUENCE [LARGE SCALE GENOMIC DNA]</scope>
    <source>
        <strain evidence="2 3">EI222</strain>
    </source>
</reference>
<protein>
    <submittedName>
        <fullName evidence="2">Uncharacterized protein</fullName>
    </submittedName>
</protein>
<dbReference type="VEuPathDB" id="FungiDB:ACJ73_04061"/>
<name>A0A1J9R7V9_9EURO</name>
<sequence>MAIEQDKTGGENRHEDSPQWPLSESPSIAQCGVVWSVVVSLRRRSDEVEQQGDGTNPDLATNCNDEGREEISVITTEPKQPARTLDASLLQGRRAAARGCRAHCQRGTCKEPMRDEAHIEVPAT</sequence>
<feature type="region of interest" description="Disordered" evidence="1">
    <location>
        <begin position="1"/>
        <end position="25"/>
    </location>
</feature>
<gene>
    <name evidence="2" type="ORF">ACJ73_04061</name>
</gene>